<protein>
    <submittedName>
        <fullName evidence="1">Uncharacterized protein</fullName>
    </submittedName>
</protein>
<evidence type="ECO:0000313" key="2">
    <source>
        <dbReference type="Proteomes" id="UP000886998"/>
    </source>
</evidence>
<name>A0A8X6X1E7_9ARAC</name>
<evidence type="ECO:0000313" key="1">
    <source>
        <dbReference type="EMBL" id="GFY45188.1"/>
    </source>
</evidence>
<accession>A0A8X6X1E7</accession>
<dbReference type="Proteomes" id="UP000886998">
    <property type="component" value="Unassembled WGS sequence"/>
</dbReference>
<sequence length="100" mass="11427">MGESSCARFYGNFKTENAVRPPGSSVAAIQEETTATQSSDFFLTDINNKYSKIFFQVLHGRREIREHHCRISFYVKLDGKHDFVLELIEGLILLLEVAML</sequence>
<dbReference type="AlphaFoldDB" id="A0A8X6X1E7"/>
<proteinExistence type="predicted"/>
<dbReference type="OrthoDB" id="7464821at2759"/>
<organism evidence="1 2">
    <name type="scientific">Trichonephila inaurata madagascariensis</name>
    <dbReference type="NCBI Taxonomy" id="2747483"/>
    <lineage>
        <taxon>Eukaryota</taxon>
        <taxon>Metazoa</taxon>
        <taxon>Ecdysozoa</taxon>
        <taxon>Arthropoda</taxon>
        <taxon>Chelicerata</taxon>
        <taxon>Arachnida</taxon>
        <taxon>Araneae</taxon>
        <taxon>Araneomorphae</taxon>
        <taxon>Entelegynae</taxon>
        <taxon>Araneoidea</taxon>
        <taxon>Nephilidae</taxon>
        <taxon>Trichonephila</taxon>
        <taxon>Trichonephila inaurata</taxon>
    </lineage>
</organism>
<gene>
    <name evidence="1" type="ORF">TNIN_343711</name>
</gene>
<reference evidence="1" key="1">
    <citation type="submission" date="2020-08" db="EMBL/GenBank/DDBJ databases">
        <title>Multicomponent nature underlies the extraordinary mechanical properties of spider dragline silk.</title>
        <authorList>
            <person name="Kono N."/>
            <person name="Nakamura H."/>
            <person name="Mori M."/>
            <person name="Yoshida Y."/>
            <person name="Ohtoshi R."/>
            <person name="Malay A.D."/>
            <person name="Moran D.A.P."/>
            <person name="Tomita M."/>
            <person name="Numata K."/>
            <person name="Arakawa K."/>
        </authorList>
    </citation>
    <scope>NUCLEOTIDE SEQUENCE</scope>
</reference>
<keyword evidence="2" id="KW-1185">Reference proteome</keyword>
<dbReference type="EMBL" id="BMAV01004679">
    <property type="protein sequence ID" value="GFY45188.1"/>
    <property type="molecule type" value="Genomic_DNA"/>
</dbReference>
<comment type="caution">
    <text evidence="1">The sequence shown here is derived from an EMBL/GenBank/DDBJ whole genome shotgun (WGS) entry which is preliminary data.</text>
</comment>